<dbReference type="InterPro" id="IPR002888">
    <property type="entry name" value="2Fe-2S-bd"/>
</dbReference>
<evidence type="ECO:0000256" key="3">
    <source>
        <dbReference type="ARBA" id="ARBA00023004"/>
    </source>
</evidence>
<keyword evidence="4" id="KW-0411">Iron-sulfur</keyword>
<dbReference type="Gene3D" id="1.10.150.120">
    <property type="entry name" value="[2Fe-2S]-binding domain"/>
    <property type="match status" value="1"/>
</dbReference>
<evidence type="ECO:0000259" key="5">
    <source>
        <dbReference type="PROSITE" id="PS51085"/>
    </source>
</evidence>
<accession>A0A2S6IAJ6</accession>
<dbReference type="Pfam" id="PF01799">
    <property type="entry name" value="Fer2_2"/>
    <property type="match status" value="1"/>
</dbReference>
<proteinExistence type="predicted"/>
<dbReference type="AlphaFoldDB" id="A0A2S6IAJ6"/>
<dbReference type="RefSeq" id="WP_104419025.1">
    <property type="nucleotide sequence ID" value="NZ_PTJC01000005.1"/>
</dbReference>
<dbReference type="InterPro" id="IPR001041">
    <property type="entry name" value="2Fe-2S_ferredoxin-type"/>
</dbReference>
<gene>
    <name evidence="6" type="ORF">CLV84_1447</name>
</gene>
<dbReference type="InterPro" id="IPR036010">
    <property type="entry name" value="2Fe-2S_ferredoxin-like_sf"/>
</dbReference>
<dbReference type="CDD" id="cd00207">
    <property type="entry name" value="fer2"/>
    <property type="match status" value="1"/>
</dbReference>
<dbReference type="GO" id="GO:0051537">
    <property type="term" value="F:2 iron, 2 sulfur cluster binding"/>
    <property type="evidence" value="ECO:0007669"/>
    <property type="project" value="UniProtKB-KW"/>
</dbReference>
<protein>
    <submittedName>
        <fullName evidence="6">Nicotinate dehydrogenase subunit A</fullName>
    </submittedName>
</protein>
<dbReference type="EMBL" id="PTJC01000005">
    <property type="protein sequence ID" value="PPK88479.1"/>
    <property type="molecule type" value="Genomic_DNA"/>
</dbReference>
<evidence type="ECO:0000313" key="7">
    <source>
        <dbReference type="Proteomes" id="UP000237662"/>
    </source>
</evidence>
<dbReference type="InterPro" id="IPR012675">
    <property type="entry name" value="Beta-grasp_dom_sf"/>
</dbReference>
<dbReference type="SUPFAM" id="SSF54292">
    <property type="entry name" value="2Fe-2S ferredoxin-like"/>
    <property type="match status" value="1"/>
</dbReference>
<dbReference type="Gene3D" id="3.10.20.30">
    <property type="match status" value="1"/>
</dbReference>
<evidence type="ECO:0000256" key="4">
    <source>
        <dbReference type="ARBA" id="ARBA00023014"/>
    </source>
</evidence>
<dbReference type="PANTHER" id="PTHR44379:SF6">
    <property type="entry name" value="BLR6046 PROTEIN"/>
    <property type="match status" value="1"/>
</dbReference>
<feature type="domain" description="2Fe-2S ferredoxin-type" evidence="5">
    <location>
        <begin position="3"/>
        <end position="79"/>
    </location>
</feature>
<name>A0A2S6IAJ6_9BACT</name>
<keyword evidence="7" id="KW-1185">Reference proteome</keyword>
<dbReference type="PROSITE" id="PS51085">
    <property type="entry name" value="2FE2S_FER_2"/>
    <property type="match status" value="1"/>
</dbReference>
<dbReference type="Proteomes" id="UP000237662">
    <property type="component" value="Unassembled WGS sequence"/>
</dbReference>
<dbReference type="SUPFAM" id="SSF47741">
    <property type="entry name" value="CO dehydrogenase ISP C-domain like"/>
    <property type="match status" value="1"/>
</dbReference>
<keyword evidence="3" id="KW-0408">Iron</keyword>
<keyword evidence="2" id="KW-0479">Metal-binding</keyword>
<dbReference type="Pfam" id="PF00111">
    <property type="entry name" value="Fer2"/>
    <property type="match status" value="1"/>
</dbReference>
<dbReference type="InterPro" id="IPR051452">
    <property type="entry name" value="Diverse_Oxidoreductases"/>
</dbReference>
<evidence type="ECO:0000256" key="2">
    <source>
        <dbReference type="ARBA" id="ARBA00022723"/>
    </source>
</evidence>
<sequence>MSQPIRLRVNGQTHQAELEPEMPLLYFLRNDLALNGPKYGCGVRQCGACMVLLDGKAQPSCVIPVDQAQQHDIETLESFGTPDDPHPLQRAFVEEQAAQCGYCLNGAIVCAQALLAVNPAPSDTEIREALERVLCRCGTHSRIVRAVARAARTQNAD</sequence>
<dbReference type="GO" id="GO:0046872">
    <property type="term" value="F:metal ion binding"/>
    <property type="evidence" value="ECO:0007669"/>
    <property type="project" value="UniProtKB-KW"/>
</dbReference>
<dbReference type="OrthoDB" id="9796880at2"/>
<comment type="caution">
    <text evidence="6">The sequence shown here is derived from an EMBL/GenBank/DDBJ whole genome shotgun (WGS) entry which is preliminary data.</text>
</comment>
<keyword evidence="1" id="KW-0001">2Fe-2S</keyword>
<evidence type="ECO:0000313" key="6">
    <source>
        <dbReference type="EMBL" id="PPK88479.1"/>
    </source>
</evidence>
<dbReference type="InterPro" id="IPR036884">
    <property type="entry name" value="2Fe-2S-bd_dom_sf"/>
</dbReference>
<organism evidence="6 7">
    <name type="scientific">Neolewinella xylanilytica</name>
    <dbReference type="NCBI Taxonomy" id="1514080"/>
    <lineage>
        <taxon>Bacteria</taxon>
        <taxon>Pseudomonadati</taxon>
        <taxon>Bacteroidota</taxon>
        <taxon>Saprospiria</taxon>
        <taxon>Saprospirales</taxon>
        <taxon>Lewinellaceae</taxon>
        <taxon>Neolewinella</taxon>
    </lineage>
</organism>
<dbReference type="GO" id="GO:0016491">
    <property type="term" value="F:oxidoreductase activity"/>
    <property type="evidence" value="ECO:0007669"/>
    <property type="project" value="InterPro"/>
</dbReference>
<evidence type="ECO:0000256" key="1">
    <source>
        <dbReference type="ARBA" id="ARBA00022714"/>
    </source>
</evidence>
<dbReference type="PANTHER" id="PTHR44379">
    <property type="entry name" value="OXIDOREDUCTASE WITH IRON-SULFUR SUBUNIT"/>
    <property type="match status" value="1"/>
</dbReference>
<reference evidence="6 7" key="1">
    <citation type="submission" date="2018-02" db="EMBL/GenBank/DDBJ databases">
        <title>Genomic Encyclopedia of Archaeal and Bacterial Type Strains, Phase II (KMG-II): from individual species to whole genera.</title>
        <authorList>
            <person name="Goeker M."/>
        </authorList>
    </citation>
    <scope>NUCLEOTIDE SEQUENCE [LARGE SCALE GENOMIC DNA]</scope>
    <source>
        <strain evidence="6 7">DSM 29526</strain>
    </source>
</reference>